<organism evidence="5 6">
    <name type="scientific">Oldenlandia corymbosa var. corymbosa</name>
    <dbReference type="NCBI Taxonomy" id="529605"/>
    <lineage>
        <taxon>Eukaryota</taxon>
        <taxon>Viridiplantae</taxon>
        <taxon>Streptophyta</taxon>
        <taxon>Embryophyta</taxon>
        <taxon>Tracheophyta</taxon>
        <taxon>Spermatophyta</taxon>
        <taxon>Magnoliopsida</taxon>
        <taxon>eudicotyledons</taxon>
        <taxon>Gunneridae</taxon>
        <taxon>Pentapetalae</taxon>
        <taxon>asterids</taxon>
        <taxon>lamiids</taxon>
        <taxon>Gentianales</taxon>
        <taxon>Rubiaceae</taxon>
        <taxon>Rubioideae</taxon>
        <taxon>Spermacoceae</taxon>
        <taxon>Hedyotis-Oldenlandia complex</taxon>
        <taxon>Oldenlandia</taxon>
    </lineage>
</organism>
<comment type="subcellular location">
    <subcellularLocation>
        <location evidence="4">Secreted</location>
        <location evidence="4">Extracellular space</location>
        <location evidence="4">Apoplast</location>
    </subcellularLocation>
</comment>
<evidence type="ECO:0000256" key="3">
    <source>
        <dbReference type="ARBA" id="ARBA00022525"/>
    </source>
</evidence>
<dbReference type="EMBL" id="OX459122">
    <property type="protein sequence ID" value="CAI9106380.1"/>
    <property type="molecule type" value="Genomic_DNA"/>
</dbReference>
<proteinExistence type="inferred from homology"/>
<evidence type="ECO:0000256" key="1">
    <source>
        <dbReference type="ARBA" id="ARBA00010746"/>
    </source>
</evidence>
<dbReference type="Gene3D" id="2.40.480.10">
    <property type="entry name" value="Allene oxide cyclase-like"/>
    <property type="match status" value="1"/>
</dbReference>
<dbReference type="Pfam" id="PF03018">
    <property type="entry name" value="Dirigent"/>
    <property type="match status" value="1"/>
</dbReference>
<evidence type="ECO:0000256" key="2">
    <source>
        <dbReference type="ARBA" id="ARBA00011738"/>
    </source>
</evidence>
<protein>
    <recommendedName>
        <fullName evidence="4">Dirigent protein</fullName>
    </recommendedName>
</protein>
<evidence type="ECO:0000256" key="4">
    <source>
        <dbReference type="RuleBase" id="RU363099"/>
    </source>
</evidence>
<dbReference type="Proteomes" id="UP001161247">
    <property type="component" value="Chromosome 5"/>
</dbReference>
<dbReference type="AlphaFoldDB" id="A0AAV1DH62"/>
<dbReference type="PANTHER" id="PTHR21495">
    <property type="entry name" value="NUCLEOPORIN-RELATED"/>
    <property type="match status" value="1"/>
</dbReference>
<dbReference type="GO" id="GO:0009699">
    <property type="term" value="P:phenylpropanoid biosynthetic process"/>
    <property type="evidence" value="ECO:0007669"/>
    <property type="project" value="UniProtKB-ARBA"/>
</dbReference>
<sequence length="168" mass="18408">MAPNLSLSSTIKLSVILMLAMFSFTTAREIKLPALFFQNDPATRILVAGPRDYRFGTINILDNRITAGKSRFSREIGRVQGANITSSLDGRKAVIEVSIIFTSGKYNGSTLELQGQASPRADVREYAVTGGTGKFRFAVGYAVFETVARDAQYSVDRGDITVRFVENL</sequence>
<name>A0AAV1DH62_OLDCO</name>
<comment type="similarity">
    <text evidence="1 4">Belongs to the plant dirigent protein family.</text>
</comment>
<reference evidence="5" key="1">
    <citation type="submission" date="2023-03" db="EMBL/GenBank/DDBJ databases">
        <authorList>
            <person name="Julca I."/>
        </authorList>
    </citation>
    <scope>NUCLEOTIDE SEQUENCE</scope>
</reference>
<dbReference type="InterPro" id="IPR044859">
    <property type="entry name" value="Allene_oxi_cyc_Dirigent"/>
</dbReference>
<accession>A0AAV1DH62</accession>
<comment type="subunit">
    <text evidence="2 4">Homodimer.</text>
</comment>
<comment type="function">
    <text evidence="4">Dirigent proteins impart stereoselectivity on the phenoxy radical-coupling reaction, yielding optically active lignans from two molecules of coniferyl alcohol in the biosynthesis of lignans, flavonolignans, and alkaloids and thus plays a central role in plant secondary metabolism.</text>
</comment>
<dbReference type="GO" id="GO:0048046">
    <property type="term" value="C:apoplast"/>
    <property type="evidence" value="ECO:0007669"/>
    <property type="project" value="UniProtKB-SubCell"/>
</dbReference>
<keyword evidence="6" id="KW-1185">Reference proteome</keyword>
<feature type="signal peptide" evidence="4">
    <location>
        <begin position="1"/>
        <end position="27"/>
    </location>
</feature>
<feature type="chain" id="PRO_5043091692" description="Dirigent protein" evidence="4">
    <location>
        <begin position="28"/>
        <end position="168"/>
    </location>
</feature>
<dbReference type="InterPro" id="IPR004265">
    <property type="entry name" value="Dirigent"/>
</dbReference>
<keyword evidence="4" id="KW-0732">Signal</keyword>
<keyword evidence="4" id="KW-0052">Apoplast</keyword>
<gene>
    <name evidence="5" type="ORF">OLC1_LOCUS14888</name>
</gene>
<evidence type="ECO:0000313" key="5">
    <source>
        <dbReference type="EMBL" id="CAI9106380.1"/>
    </source>
</evidence>
<evidence type="ECO:0000313" key="6">
    <source>
        <dbReference type="Proteomes" id="UP001161247"/>
    </source>
</evidence>
<keyword evidence="3 4" id="KW-0964">Secreted</keyword>